<evidence type="ECO:0000313" key="3">
    <source>
        <dbReference type="Proteomes" id="UP001519460"/>
    </source>
</evidence>
<gene>
    <name evidence="2" type="ORF">BaRGS_00020744</name>
</gene>
<dbReference type="Proteomes" id="UP001519460">
    <property type="component" value="Unassembled WGS sequence"/>
</dbReference>
<proteinExistence type="predicted"/>
<accession>A0ABD0KLL2</accession>
<evidence type="ECO:0000256" key="1">
    <source>
        <dbReference type="SAM" id="MobiDB-lite"/>
    </source>
</evidence>
<protein>
    <submittedName>
        <fullName evidence="2">Uncharacterized protein</fullName>
    </submittedName>
</protein>
<evidence type="ECO:0000313" key="2">
    <source>
        <dbReference type="EMBL" id="KAK7487999.1"/>
    </source>
</evidence>
<keyword evidence="3" id="KW-1185">Reference proteome</keyword>
<dbReference type="AlphaFoldDB" id="A0ABD0KLL2"/>
<dbReference type="EMBL" id="JACVVK020000156">
    <property type="protein sequence ID" value="KAK7487999.1"/>
    <property type="molecule type" value="Genomic_DNA"/>
</dbReference>
<feature type="region of interest" description="Disordered" evidence="1">
    <location>
        <begin position="37"/>
        <end position="58"/>
    </location>
</feature>
<name>A0ABD0KLL2_9CAEN</name>
<reference evidence="2 3" key="1">
    <citation type="journal article" date="2023" name="Sci. Data">
        <title>Genome assembly of the Korean intertidal mud-creeper Batillaria attramentaria.</title>
        <authorList>
            <person name="Patra A.K."/>
            <person name="Ho P.T."/>
            <person name="Jun S."/>
            <person name="Lee S.J."/>
            <person name="Kim Y."/>
            <person name="Won Y.J."/>
        </authorList>
    </citation>
    <scope>NUCLEOTIDE SEQUENCE [LARGE SCALE GENOMIC DNA]</scope>
    <source>
        <strain evidence="2">Wonlab-2016</strain>
    </source>
</reference>
<organism evidence="2 3">
    <name type="scientific">Batillaria attramentaria</name>
    <dbReference type="NCBI Taxonomy" id="370345"/>
    <lineage>
        <taxon>Eukaryota</taxon>
        <taxon>Metazoa</taxon>
        <taxon>Spiralia</taxon>
        <taxon>Lophotrochozoa</taxon>
        <taxon>Mollusca</taxon>
        <taxon>Gastropoda</taxon>
        <taxon>Caenogastropoda</taxon>
        <taxon>Sorbeoconcha</taxon>
        <taxon>Cerithioidea</taxon>
        <taxon>Batillariidae</taxon>
        <taxon>Batillaria</taxon>
    </lineage>
</organism>
<sequence length="137" mass="15264">MIVWVRVALINKPAEFHVPRVCHSSHPHPGTWQQRFGFAGGRPGGKQKHHPPNGNSTDSDFINLASENQLKLGFGIDDCVILCVMKALCSHAVSMFVRYRPHEKEAGGREGDRGRSLTWHQTGLPLAGWQDQEFLGN</sequence>
<comment type="caution">
    <text evidence="2">The sequence shown here is derived from an EMBL/GenBank/DDBJ whole genome shotgun (WGS) entry which is preliminary data.</text>
</comment>